<keyword evidence="4" id="KW-1185">Reference proteome</keyword>
<dbReference type="PANTHER" id="PTHR46832">
    <property type="entry name" value="5'-METHYLTHIOADENOSINE/S-ADENOSYLHOMOCYSTEINE NUCLEOSIDASE"/>
    <property type="match status" value="1"/>
</dbReference>
<evidence type="ECO:0000259" key="2">
    <source>
        <dbReference type="Pfam" id="PF01048"/>
    </source>
</evidence>
<evidence type="ECO:0000313" key="4">
    <source>
        <dbReference type="Proteomes" id="UP000823521"/>
    </source>
</evidence>
<keyword evidence="1" id="KW-0812">Transmembrane</keyword>
<dbReference type="SUPFAM" id="SSF53167">
    <property type="entry name" value="Purine and uridine phosphorylases"/>
    <property type="match status" value="1"/>
</dbReference>
<feature type="transmembrane region" description="Helical" evidence="1">
    <location>
        <begin position="339"/>
        <end position="364"/>
    </location>
</feature>
<dbReference type="Proteomes" id="UP000823521">
    <property type="component" value="Unassembled WGS sequence"/>
</dbReference>
<dbReference type="Pfam" id="PF01048">
    <property type="entry name" value="PNP_UDP_1"/>
    <property type="match status" value="1"/>
</dbReference>
<feature type="transmembrane region" description="Helical" evidence="1">
    <location>
        <begin position="119"/>
        <end position="144"/>
    </location>
</feature>
<organism evidence="3 4">
    <name type="scientific">Micromonospora echinofusca</name>
    <dbReference type="NCBI Taxonomy" id="47858"/>
    <lineage>
        <taxon>Bacteria</taxon>
        <taxon>Bacillati</taxon>
        <taxon>Actinomycetota</taxon>
        <taxon>Actinomycetes</taxon>
        <taxon>Micromonosporales</taxon>
        <taxon>Micromonosporaceae</taxon>
        <taxon>Micromonospora</taxon>
    </lineage>
</organism>
<protein>
    <recommendedName>
        <fullName evidence="2">Nucleoside phosphorylase domain-containing protein</fullName>
    </recommendedName>
</protein>
<dbReference type="Gene3D" id="3.40.50.1580">
    <property type="entry name" value="Nucleoside phosphorylase domain"/>
    <property type="match status" value="1"/>
</dbReference>
<comment type="caution">
    <text evidence="3">The sequence shown here is derived from an EMBL/GenBank/DDBJ whole genome shotgun (WGS) entry which is preliminary data.</text>
</comment>
<feature type="transmembrane region" description="Helical" evidence="1">
    <location>
        <begin position="272"/>
        <end position="292"/>
    </location>
</feature>
<evidence type="ECO:0000313" key="3">
    <source>
        <dbReference type="EMBL" id="MBO4210180.1"/>
    </source>
</evidence>
<dbReference type="InterPro" id="IPR035994">
    <property type="entry name" value="Nucleoside_phosphorylase_sf"/>
</dbReference>
<dbReference type="RefSeq" id="WP_208817284.1">
    <property type="nucleotide sequence ID" value="NZ_WVUH01000421.1"/>
</dbReference>
<feature type="domain" description="Nucleoside phosphorylase" evidence="2">
    <location>
        <begin position="385"/>
        <end position="613"/>
    </location>
</feature>
<reference evidence="3 4" key="1">
    <citation type="submission" date="2019-12" db="EMBL/GenBank/DDBJ databases">
        <title>Whole genome sequencing of endophytic Actinobacterium Micromonospora sp. MPMI6T.</title>
        <authorList>
            <person name="Evv R."/>
            <person name="Podile A.R."/>
        </authorList>
    </citation>
    <scope>NUCLEOTIDE SEQUENCE [LARGE SCALE GENOMIC DNA]</scope>
    <source>
        <strain evidence="3 4">MPMI6</strain>
    </source>
</reference>
<evidence type="ECO:0000256" key="1">
    <source>
        <dbReference type="SAM" id="Phobius"/>
    </source>
</evidence>
<feature type="transmembrane region" description="Helical" evidence="1">
    <location>
        <begin position="91"/>
        <end position="113"/>
    </location>
</feature>
<name>A0ABS3W054_MICEH</name>
<dbReference type="InterPro" id="IPR000845">
    <property type="entry name" value="Nucleoside_phosphorylase_d"/>
</dbReference>
<proteinExistence type="predicted"/>
<keyword evidence="1" id="KW-1133">Transmembrane helix</keyword>
<gene>
    <name evidence="3" type="ORF">GSF22_29920</name>
</gene>
<sequence>MTPGFGDCRRAAARLRRAEHGRQAAAAARPRSVNGVLRTRAPLAVMLYLAAREERLVWRGPDSFALLEPPVGWPPPRRGRLLRWWDQHWQFLWYGGPPLLAVAGAGGTALLPLPAAGTVALILVLAALFQVTGLMVATVIVAVVRGVARLRRPEPERHPSAEAGWRIALLHHADGPTGARLLEQTFRQVVRLVNQRFDRVASDLGLVARPLPVAETLFCPLRTISTTAMRTLVERWPRQVGRPSDGPREAVVLLPTLHGPGRVRPVLDPGGLLAVYLLGLATVVPYLAWLIADDERTACTGTGCAGRPATFIDALCWLAWRMVFDDPPGLTPATGLARLFGVLVGALTVVGALVLATAIGHAWLRARYDRKREEPAMNAQKRPRLLVMVVTPEEHDAVREAVTGANDCRPVREFPGGHPVLLLGPVSGVDILLAQCEQGAVGSASATPVAADLIQEIRPDYLILVGICFGLKRPPQKLGDVLVSHQLRLLDHRRISDDPAGDGFTELQRGPSPEATSMLLAACRSAALLDWSGAPVHFGPMLTASALVDSTVYRERLISAHRDAIGGEMEAGGIYSVAARSRVDWIVIKGICDFAAGKNNRYHRRAARNAAEFLVHMVGTGALDRS</sequence>
<keyword evidence="1" id="KW-0472">Membrane</keyword>
<dbReference type="PANTHER" id="PTHR46832:SF1">
    <property type="entry name" value="5'-METHYLTHIOADENOSINE_S-ADENOSYLHOMOCYSTEINE NUCLEOSIDASE"/>
    <property type="match status" value="1"/>
</dbReference>
<dbReference type="EMBL" id="WVUH01000421">
    <property type="protein sequence ID" value="MBO4210180.1"/>
    <property type="molecule type" value="Genomic_DNA"/>
</dbReference>
<accession>A0ABS3W054</accession>